<feature type="transmembrane region" description="Helical" evidence="14">
    <location>
        <begin position="389"/>
        <end position="411"/>
    </location>
</feature>
<comment type="similarity">
    <text evidence="2">Belongs to the GPC1 family.</text>
</comment>
<comment type="subcellular location">
    <subcellularLocation>
        <location evidence="1">Membrane</location>
        <topology evidence="1">Multi-pass membrane protein</topology>
    </subcellularLocation>
</comment>
<protein>
    <recommendedName>
        <fullName evidence="3">Glycerophosphocholine acyltransferase 1</fullName>
    </recommendedName>
</protein>
<feature type="transmembrane region" description="Helical" evidence="14">
    <location>
        <begin position="287"/>
        <end position="305"/>
    </location>
</feature>
<dbReference type="InterPro" id="IPR021261">
    <property type="entry name" value="GPCAT"/>
</dbReference>
<evidence type="ECO:0000256" key="14">
    <source>
        <dbReference type="SAM" id="Phobius"/>
    </source>
</evidence>
<evidence type="ECO:0000256" key="12">
    <source>
        <dbReference type="ARBA" id="ARBA00023315"/>
    </source>
</evidence>
<name>A0A1B9GZB5_9TREE</name>
<dbReference type="AlphaFoldDB" id="A0A1B9GZB5"/>
<reference evidence="16" key="2">
    <citation type="submission" date="2013-12" db="EMBL/GenBank/DDBJ databases">
        <title>Evolution of pathogenesis and genome organization in the Tremellales.</title>
        <authorList>
            <person name="Cuomo C."/>
            <person name="Litvintseva A."/>
            <person name="Heitman J."/>
            <person name="Chen Y."/>
            <person name="Sun S."/>
            <person name="Springer D."/>
            <person name="Dromer F."/>
            <person name="Young S."/>
            <person name="Zeng Q."/>
            <person name="Chapman S."/>
            <person name="Gujja S."/>
            <person name="Saif S."/>
            <person name="Birren B."/>
        </authorList>
    </citation>
    <scope>NUCLEOTIDE SEQUENCE [LARGE SCALE GENOMIC DNA]</scope>
    <source>
        <strain evidence="16">BCC8398</strain>
    </source>
</reference>
<dbReference type="Pfam" id="PF10998">
    <property type="entry name" value="DUF2838"/>
    <property type="match status" value="1"/>
</dbReference>
<dbReference type="PANTHER" id="PTHR31201:SF1">
    <property type="entry name" value="GLYCEROPHOSPHOCHOLINE ACYLTRANSFERASE 1"/>
    <property type="match status" value="1"/>
</dbReference>
<evidence type="ECO:0000256" key="9">
    <source>
        <dbReference type="ARBA" id="ARBA00023136"/>
    </source>
</evidence>
<evidence type="ECO:0000256" key="13">
    <source>
        <dbReference type="SAM" id="MobiDB-lite"/>
    </source>
</evidence>
<evidence type="ECO:0000256" key="4">
    <source>
        <dbReference type="ARBA" id="ARBA00022516"/>
    </source>
</evidence>
<proteinExistence type="inferred from homology"/>
<feature type="compositionally biased region" description="Basic and acidic residues" evidence="13">
    <location>
        <begin position="500"/>
        <end position="512"/>
    </location>
</feature>
<keyword evidence="8" id="KW-0443">Lipid metabolism</keyword>
<keyword evidence="10" id="KW-0594">Phospholipid biosynthesis</keyword>
<keyword evidence="9 14" id="KW-0472">Membrane</keyword>
<feature type="transmembrane region" description="Helical" evidence="14">
    <location>
        <begin position="417"/>
        <end position="437"/>
    </location>
</feature>
<feature type="compositionally biased region" description="Low complexity" evidence="13">
    <location>
        <begin position="466"/>
        <end position="478"/>
    </location>
</feature>
<feature type="region of interest" description="Disordered" evidence="13">
    <location>
        <begin position="1"/>
        <end position="31"/>
    </location>
</feature>
<dbReference type="PANTHER" id="PTHR31201">
    <property type="entry name" value="OS01G0585100 PROTEIN"/>
    <property type="match status" value="1"/>
</dbReference>
<dbReference type="GO" id="GO:0006656">
    <property type="term" value="P:phosphatidylcholine biosynthetic process"/>
    <property type="evidence" value="ECO:0007669"/>
    <property type="project" value="TreeGrafter"/>
</dbReference>
<keyword evidence="7 14" id="KW-1133">Transmembrane helix</keyword>
<dbReference type="GO" id="GO:0016746">
    <property type="term" value="F:acyltransferase activity"/>
    <property type="evidence" value="ECO:0007669"/>
    <property type="project" value="UniProtKB-KW"/>
</dbReference>
<evidence type="ECO:0000256" key="1">
    <source>
        <dbReference type="ARBA" id="ARBA00004141"/>
    </source>
</evidence>
<feature type="region of interest" description="Disordered" evidence="13">
    <location>
        <begin position="117"/>
        <end position="138"/>
    </location>
</feature>
<evidence type="ECO:0000256" key="2">
    <source>
        <dbReference type="ARBA" id="ARBA00006675"/>
    </source>
</evidence>
<feature type="transmembrane region" description="Helical" evidence="14">
    <location>
        <begin position="229"/>
        <end position="249"/>
    </location>
</feature>
<evidence type="ECO:0000313" key="15">
    <source>
        <dbReference type="EMBL" id="OCF36378.1"/>
    </source>
</evidence>
<dbReference type="GO" id="GO:0016020">
    <property type="term" value="C:membrane"/>
    <property type="evidence" value="ECO:0007669"/>
    <property type="project" value="UniProtKB-SubCell"/>
</dbReference>
<accession>A0A1B9GZB5</accession>
<feature type="region of interest" description="Disordered" evidence="13">
    <location>
        <begin position="466"/>
        <end position="575"/>
    </location>
</feature>
<keyword evidence="11" id="KW-1208">Phospholipid metabolism</keyword>
<reference evidence="15 16" key="1">
    <citation type="submission" date="2013-07" db="EMBL/GenBank/DDBJ databases">
        <title>The Genome Sequence of Cryptococcus heveanensis BCC8398.</title>
        <authorList>
            <consortium name="The Broad Institute Genome Sequencing Platform"/>
            <person name="Cuomo C."/>
            <person name="Litvintseva A."/>
            <person name="Chen Y."/>
            <person name="Heitman J."/>
            <person name="Sun S."/>
            <person name="Springer D."/>
            <person name="Dromer F."/>
            <person name="Young S.K."/>
            <person name="Zeng Q."/>
            <person name="Gargeya S."/>
            <person name="Fitzgerald M."/>
            <person name="Abouelleil A."/>
            <person name="Alvarado L."/>
            <person name="Berlin A.M."/>
            <person name="Chapman S.B."/>
            <person name="Dewar J."/>
            <person name="Goldberg J."/>
            <person name="Griggs A."/>
            <person name="Gujja S."/>
            <person name="Hansen M."/>
            <person name="Howarth C."/>
            <person name="Imamovic A."/>
            <person name="Larimer J."/>
            <person name="McCowan C."/>
            <person name="Murphy C."/>
            <person name="Pearson M."/>
            <person name="Priest M."/>
            <person name="Roberts A."/>
            <person name="Saif S."/>
            <person name="Shea T."/>
            <person name="Sykes S."/>
            <person name="Wortman J."/>
            <person name="Nusbaum C."/>
            <person name="Birren B."/>
        </authorList>
    </citation>
    <scope>NUCLEOTIDE SEQUENCE [LARGE SCALE GENOMIC DNA]</scope>
    <source>
        <strain evidence="15 16">BCC8398</strain>
    </source>
</reference>
<dbReference type="EMBL" id="KI669495">
    <property type="protein sequence ID" value="OCF36378.1"/>
    <property type="molecule type" value="Genomic_DNA"/>
</dbReference>
<evidence type="ECO:0000256" key="5">
    <source>
        <dbReference type="ARBA" id="ARBA00022679"/>
    </source>
</evidence>
<sequence>MSSDRPSSPPSSATGAGSGSGSASYPQRESLSRNSSFSNIMTLTSFDRYSEDWAGALTLLDVIETFFDSRLDLFNRRLKAQSNRIKSRAVELLPKGLRTPKGGGILLVEDEDEYADVTGTGEGGGMRQRRRTSDKDRVGDKYRKEVEREVERIKVKLAAKVTHLSGTWRSEQVVRTKDKISFLFGVLSLAFTCILYGAAPEWIPFAYTVQSSVYLPLRFWQYKRKAWHYFLFGGLCYFVNILDLLWLWVFPSSTVLFICCYLLTLGPIASAIITWRNSLVFHSLDKMISIFIHIYPPIVLTVIRHLDPNAEQRYPGLKHVNDYKWYTMILLSGVPYILWQAAYYKFISLDRKSKIESGQRQNSFHYMLNDKRGPIGKALQGIRPEHRELWFIFGQLIYSIVFMIPPAALLINSRRASSAFLIIIFAVSAWNGASFYVEVFGRKFERELEKLRKEMELASATGVSLSASSNATSASTNPSSPPSPYPYTDADNGQSPGQRDGADAGRADRDDLADSPLMLPSTKASGDRNGVGMGMGMGSGGMKRVEEAEEMEVPDLALDRAAEEVQSEVDDGRQR</sequence>
<keyword evidence="4" id="KW-0444">Lipid biosynthesis</keyword>
<evidence type="ECO:0000256" key="10">
    <source>
        <dbReference type="ARBA" id="ARBA00023209"/>
    </source>
</evidence>
<evidence type="ECO:0000313" key="16">
    <source>
        <dbReference type="Proteomes" id="UP000092666"/>
    </source>
</evidence>
<feature type="transmembrane region" description="Helical" evidence="14">
    <location>
        <begin position="255"/>
        <end position="275"/>
    </location>
</feature>
<keyword evidence="6 14" id="KW-0812">Transmembrane</keyword>
<dbReference type="Proteomes" id="UP000092666">
    <property type="component" value="Unassembled WGS sequence"/>
</dbReference>
<evidence type="ECO:0000256" key="3">
    <source>
        <dbReference type="ARBA" id="ARBA00019082"/>
    </source>
</evidence>
<feature type="transmembrane region" description="Helical" evidence="14">
    <location>
        <begin position="325"/>
        <end position="344"/>
    </location>
</feature>
<organism evidence="15 16">
    <name type="scientific">Kwoniella heveanensis BCC8398</name>
    <dbReference type="NCBI Taxonomy" id="1296120"/>
    <lineage>
        <taxon>Eukaryota</taxon>
        <taxon>Fungi</taxon>
        <taxon>Dikarya</taxon>
        <taxon>Basidiomycota</taxon>
        <taxon>Agaricomycotina</taxon>
        <taxon>Tremellomycetes</taxon>
        <taxon>Tremellales</taxon>
        <taxon>Cryptococcaceae</taxon>
        <taxon>Kwoniella</taxon>
    </lineage>
</organism>
<keyword evidence="5" id="KW-0808">Transferase</keyword>
<dbReference type="OrthoDB" id="406287at2759"/>
<keyword evidence="16" id="KW-1185">Reference proteome</keyword>
<evidence type="ECO:0000256" key="8">
    <source>
        <dbReference type="ARBA" id="ARBA00023098"/>
    </source>
</evidence>
<evidence type="ECO:0000256" key="6">
    <source>
        <dbReference type="ARBA" id="ARBA00022692"/>
    </source>
</evidence>
<keyword evidence="12" id="KW-0012">Acyltransferase</keyword>
<evidence type="ECO:0000256" key="11">
    <source>
        <dbReference type="ARBA" id="ARBA00023264"/>
    </source>
</evidence>
<feature type="compositionally biased region" description="Gly residues" evidence="13">
    <location>
        <begin position="529"/>
        <end position="541"/>
    </location>
</feature>
<gene>
    <name evidence="15" type="ORF">I316_01625</name>
</gene>
<feature type="transmembrane region" description="Helical" evidence="14">
    <location>
        <begin position="180"/>
        <end position="199"/>
    </location>
</feature>
<feature type="compositionally biased region" description="Low complexity" evidence="13">
    <location>
        <begin position="1"/>
        <end position="15"/>
    </location>
</feature>
<evidence type="ECO:0000256" key="7">
    <source>
        <dbReference type="ARBA" id="ARBA00022989"/>
    </source>
</evidence>